<evidence type="ECO:0000256" key="1">
    <source>
        <dbReference type="SAM" id="MobiDB-lite"/>
    </source>
</evidence>
<comment type="caution">
    <text evidence="2">The sequence shown here is derived from an EMBL/GenBank/DDBJ whole genome shotgun (WGS) entry which is preliminary data.</text>
</comment>
<keyword evidence="3" id="KW-1185">Reference proteome</keyword>
<sequence>MEFITIVHPNQKNSPRLRRQAHSHAARTAHARTRRARAAKHSQEHSVDAILSGVGPLDPAHHIVQAIGLSATVPISIPNDFQHEPLASFRRSLTPREHMLFDLYTSTVAPDTRRNCPILSNVRCGYGQDVCDNWTILSTTDIELLRGSLLTSCRWLSIIQKQTEYAEQADRYKLQLFRDLQRAIADSSLESRREAVSKALVLTFDEISMRNMPMAQMHLSGALHIVNVAGGMKALGLSDLISFLLSSCVFGKKILDSVQAAIFRCNMQYMCTMGF</sequence>
<dbReference type="EMBL" id="JAGPXD010000007">
    <property type="protein sequence ID" value="KAH7347601.1"/>
    <property type="molecule type" value="Genomic_DNA"/>
</dbReference>
<feature type="region of interest" description="Disordered" evidence="1">
    <location>
        <begin position="14"/>
        <end position="44"/>
    </location>
</feature>
<reference evidence="2" key="1">
    <citation type="journal article" date="2021" name="Nat. Commun.">
        <title>Genetic determinants of endophytism in the Arabidopsis root mycobiome.</title>
        <authorList>
            <person name="Mesny F."/>
            <person name="Miyauchi S."/>
            <person name="Thiergart T."/>
            <person name="Pickel B."/>
            <person name="Atanasova L."/>
            <person name="Karlsson M."/>
            <person name="Huettel B."/>
            <person name="Barry K.W."/>
            <person name="Haridas S."/>
            <person name="Chen C."/>
            <person name="Bauer D."/>
            <person name="Andreopoulos W."/>
            <person name="Pangilinan J."/>
            <person name="LaButti K."/>
            <person name="Riley R."/>
            <person name="Lipzen A."/>
            <person name="Clum A."/>
            <person name="Drula E."/>
            <person name="Henrissat B."/>
            <person name="Kohler A."/>
            <person name="Grigoriev I.V."/>
            <person name="Martin F.M."/>
            <person name="Hacquard S."/>
        </authorList>
    </citation>
    <scope>NUCLEOTIDE SEQUENCE</scope>
    <source>
        <strain evidence="2">MPI-CAGE-AT-0016</strain>
    </source>
</reference>
<evidence type="ECO:0000313" key="3">
    <source>
        <dbReference type="Proteomes" id="UP000813385"/>
    </source>
</evidence>
<proteinExistence type="predicted"/>
<protein>
    <submittedName>
        <fullName evidence="2">Uncharacterized protein</fullName>
    </submittedName>
</protein>
<organism evidence="2 3">
    <name type="scientific">Plectosphaerella cucumerina</name>
    <dbReference type="NCBI Taxonomy" id="40658"/>
    <lineage>
        <taxon>Eukaryota</taxon>
        <taxon>Fungi</taxon>
        <taxon>Dikarya</taxon>
        <taxon>Ascomycota</taxon>
        <taxon>Pezizomycotina</taxon>
        <taxon>Sordariomycetes</taxon>
        <taxon>Hypocreomycetidae</taxon>
        <taxon>Glomerellales</taxon>
        <taxon>Plectosphaerellaceae</taxon>
        <taxon>Plectosphaerella</taxon>
    </lineage>
</organism>
<accession>A0A8K0T5M1</accession>
<feature type="compositionally biased region" description="Basic residues" evidence="1">
    <location>
        <begin position="15"/>
        <end position="40"/>
    </location>
</feature>
<name>A0A8K0T5M1_9PEZI</name>
<dbReference type="OrthoDB" id="5620at2759"/>
<evidence type="ECO:0000313" key="2">
    <source>
        <dbReference type="EMBL" id="KAH7347601.1"/>
    </source>
</evidence>
<gene>
    <name evidence="2" type="ORF">B0T11DRAFT_291560</name>
</gene>
<dbReference type="Proteomes" id="UP000813385">
    <property type="component" value="Unassembled WGS sequence"/>
</dbReference>
<dbReference type="AlphaFoldDB" id="A0A8K0T5M1"/>